<dbReference type="Proteomes" id="UP000799436">
    <property type="component" value="Unassembled WGS sequence"/>
</dbReference>
<dbReference type="AlphaFoldDB" id="A0A6G1LF66"/>
<proteinExistence type="predicted"/>
<evidence type="ECO:0000313" key="1">
    <source>
        <dbReference type="EMBL" id="KAF2771505.1"/>
    </source>
</evidence>
<sequence>MGCPSASGTSNFTSTSQATSSSATLPRLLWIDSQTTKYDKESHKSSNTNLGRHHSEYSEGAKLKMSLQVLYSMVPEAPGGLTRALTIAEATQLVAQDKHVRNHLNDWMGLTIEQAAAMDGQVGADYPTRFEHGRDKPFGLLWSFWANPLAFFDSLLEGDEPLLLGNTDYL</sequence>
<name>A0A6G1LF66_9PEZI</name>
<dbReference type="EMBL" id="ML995819">
    <property type="protein sequence ID" value="KAF2771505.1"/>
    <property type="molecule type" value="Genomic_DNA"/>
</dbReference>
<organism evidence="1 2">
    <name type="scientific">Teratosphaeria nubilosa</name>
    <dbReference type="NCBI Taxonomy" id="161662"/>
    <lineage>
        <taxon>Eukaryota</taxon>
        <taxon>Fungi</taxon>
        <taxon>Dikarya</taxon>
        <taxon>Ascomycota</taxon>
        <taxon>Pezizomycotina</taxon>
        <taxon>Dothideomycetes</taxon>
        <taxon>Dothideomycetidae</taxon>
        <taxon>Mycosphaerellales</taxon>
        <taxon>Teratosphaeriaceae</taxon>
        <taxon>Teratosphaeria</taxon>
    </lineage>
</organism>
<accession>A0A6G1LF66</accession>
<reference evidence="1" key="1">
    <citation type="journal article" date="2020" name="Stud. Mycol.">
        <title>101 Dothideomycetes genomes: a test case for predicting lifestyles and emergence of pathogens.</title>
        <authorList>
            <person name="Haridas S."/>
            <person name="Albert R."/>
            <person name="Binder M."/>
            <person name="Bloem J."/>
            <person name="Labutti K."/>
            <person name="Salamov A."/>
            <person name="Andreopoulos B."/>
            <person name="Baker S."/>
            <person name="Barry K."/>
            <person name="Bills G."/>
            <person name="Bluhm B."/>
            <person name="Cannon C."/>
            <person name="Castanera R."/>
            <person name="Culley D."/>
            <person name="Daum C."/>
            <person name="Ezra D."/>
            <person name="Gonzalez J."/>
            <person name="Henrissat B."/>
            <person name="Kuo A."/>
            <person name="Liang C."/>
            <person name="Lipzen A."/>
            <person name="Lutzoni F."/>
            <person name="Magnuson J."/>
            <person name="Mondo S."/>
            <person name="Nolan M."/>
            <person name="Ohm R."/>
            <person name="Pangilinan J."/>
            <person name="Park H.-J."/>
            <person name="Ramirez L."/>
            <person name="Alfaro M."/>
            <person name="Sun H."/>
            <person name="Tritt A."/>
            <person name="Yoshinaga Y."/>
            <person name="Zwiers L.-H."/>
            <person name="Turgeon B."/>
            <person name="Goodwin S."/>
            <person name="Spatafora J."/>
            <person name="Crous P."/>
            <person name="Grigoriev I."/>
        </authorList>
    </citation>
    <scope>NUCLEOTIDE SEQUENCE</scope>
    <source>
        <strain evidence="1">CBS 116005</strain>
    </source>
</reference>
<gene>
    <name evidence="1" type="ORF">EJ03DRAFT_349519</name>
</gene>
<protein>
    <submittedName>
        <fullName evidence="1">Uncharacterized protein</fullName>
    </submittedName>
</protein>
<evidence type="ECO:0000313" key="2">
    <source>
        <dbReference type="Proteomes" id="UP000799436"/>
    </source>
</evidence>
<keyword evidence="2" id="KW-1185">Reference proteome</keyword>